<organism evidence="1 2">
    <name type="scientific">Nephila pilipes</name>
    <name type="common">Giant wood spider</name>
    <name type="synonym">Nephila maculata</name>
    <dbReference type="NCBI Taxonomy" id="299642"/>
    <lineage>
        <taxon>Eukaryota</taxon>
        <taxon>Metazoa</taxon>
        <taxon>Ecdysozoa</taxon>
        <taxon>Arthropoda</taxon>
        <taxon>Chelicerata</taxon>
        <taxon>Arachnida</taxon>
        <taxon>Araneae</taxon>
        <taxon>Araneomorphae</taxon>
        <taxon>Entelegynae</taxon>
        <taxon>Araneoidea</taxon>
        <taxon>Nephilidae</taxon>
        <taxon>Nephila</taxon>
    </lineage>
</organism>
<accession>A0A8X6Q8Z4</accession>
<dbReference type="OrthoDB" id="10569926at2759"/>
<keyword evidence="2" id="KW-1185">Reference proteome</keyword>
<sequence length="109" mass="12577">MELNDLYIECNRKLQALNALGENTEAYGRILAPKIIRAFPTEICCRWIIYVKREKLAEENITTRLMQFLAEEVEGSVEAQKIRGTLFPDNILKSSVENFNLDSKVVKQK</sequence>
<dbReference type="EMBL" id="BMAW01123086">
    <property type="protein sequence ID" value="GFU01736.1"/>
    <property type="molecule type" value="Genomic_DNA"/>
</dbReference>
<evidence type="ECO:0000313" key="2">
    <source>
        <dbReference type="Proteomes" id="UP000887013"/>
    </source>
</evidence>
<dbReference type="AlphaFoldDB" id="A0A8X6Q8Z4"/>
<protein>
    <submittedName>
        <fullName evidence="1">Integrase catalytic domain-containing protein</fullName>
    </submittedName>
</protein>
<proteinExistence type="predicted"/>
<comment type="caution">
    <text evidence="1">The sequence shown here is derived from an EMBL/GenBank/DDBJ whole genome shotgun (WGS) entry which is preliminary data.</text>
</comment>
<name>A0A8X6Q8Z4_NEPPI</name>
<evidence type="ECO:0000313" key="1">
    <source>
        <dbReference type="EMBL" id="GFU01736.1"/>
    </source>
</evidence>
<dbReference type="Proteomes" id="UP000887013">
    <property type="component" value="Unassembled WGS sequence"/>
</dbReference>
<reference evidence="1" key="1">
    <citation type="submission" date="2020-08" db="EMBL/GenBank/DDBJ databases">
        <title>Multicomponent nature underlies the extraordinary mechanical properties of spider dragline silk.</title>
        <authorList>
            <person name="Kono N."/>
            <person name="Nakamura H."/>
            <person name="Mori M."/>
            <person name="Yoshida Y."/>
            <person name="Ohtoshi R."/>
            <person name="Malay A.D."/>
            <person name="Moran D.A.P."/>
            <person name="Tomita M."/>
            <person name="Numata K."/>
            <person name="Arakawa K."/>
        </authorList>
    </citation>
    <scope>NUCLEOTIDE SEQUENCE</scope>
</reference>
<gene>
    <name evidence="1" type="primary">X975_21762</name>
    <name evidence="1" type="ORF">NPIL_671012</name>
</gene>